<keyword evidence="1" id="KW-0812">Transmembrane</keyword>
<dbReference type="InterPro" id="IPR016040">
    <property type="entry name" value="NAD(P)-bd_dom"/>
</dbReference>
<evidence type="ECO:0000256" key="1">
    <source>
        <dbReference type="SAM" id="Phobius"/>
    </source>
</evidence>
<dbReference type="InterPro" id="IPR036291">
    <property type="entry name" value="NAD(P)-bd_dom_sf"/>
</dbReference>
<dbReference type="InterPro" id="IPR051207">
    <property type="entry name" value="ComplexI_NDUFA9_subunit"/>
</dbReference>
<feature type="transmembrane region" description="Helical" evidence="1">
    <location>
        <begin position="410"/>
        <end position="428"/>
    </location>
</feature>
<dbReference type="EMBL" id="VICH01000004">
    <property type="protein sequence ID" value="TQV68350.1"/>
    <property type="molecule type" value="Genomic_DNA"/>
</dbReference>
<evidence type="ECO:0000313" key="3">
    <source>
        <dbReference type="EMBL" id="TQV68350.1"/>
    </source>
</evidence>
<keyword evidence="1" id="KW-0472">Membrane</keyword>
<feature type="transmembrane region" description="Helical" evidence="1">
    <location>
        <begin position="313"/>
        <end position="340"/>
    </location>
</feature>
<proteinExistence type="predicted"/>
<feature type="transmembrane region" description="Helical" evidence="1">
    <location>
        <begin position="352"/>
        <end position="374"/>
    </location>
</feature>
<evidence type="ECO:0000313" key="4">
    <source>
        <dbReference type="Proteomes" id="UP000315816"/>
    </source>
</evidence>
<dbReference type="GO" id="GO:0044877">
    <property type="term" value="F:protein-containing complex binding"/>
    <property type="evidence" value="ECO:0007669"/>
    <property type="project" value="TreeGrafter"/>
</dbReference>
<comment type="caution">
    <text evidence="3">The sequence shown here is derived from an EMBL/GenBank/DDBJ whole genome shotgun (WGS) entry which is preliminary data.</text>
</comment>
<dbReference type="Pfam" id="PF13460">
    <property type="entry name" value="NAD_binding_10"/>
    <property type="match status" value="1"/>
</dbReference>
<keyword evidence="1" id="KW-1133">Transmembrane helix</keyword>
<sequence length="431" mass="46080">MKRILVLGAYGLIGAEVTRHLLAEGYEVTCLGRSRRAALRAFPDVPWVIRDLAEMCAKQDWYDVLADTDAVVNCAGALQDGPRDHLQAIHVDAISALARAAAERNIQVVQISAAGVSDAASTAFFRTKAAGDQVLLRSGAPVVILRPGLVLAPQSYGGTELIRQLAAFPLVQPLALRDAPIQTVSVKDVAHGVLHALEGRLPDRSVLDLVEPQTHSLANLVAAHRRWLGVAPARFTISAPRWALGGIGKLADALGHLGWRSPLRTTGINVLKDGVRGDPGPYRALVGDVTPLQETLSGFESSGAHLLKARLSWFVPMGIAVLSLFWLLSGLIGIVSVGAAAEVLTRVGWPGWMATTAVLFWAIVDLVLGVSILYRPWVQKALLGMFLTCGVYLISASVVTPGLWLDPLGPLVKILPIMLVIALMSPLLEDR</sequence>
<name>A0A545STQ8_9RHOB</name>
<keyword evidence="4" id="KW-1185">Reference proteome</keyword>
<dbReference type="Gene3D" id="3.40.50.720">
    <property type="entry name" value="NAD(P)-binding Rossmann-like Domain"/>
    <property type="match status" value="1"/>
</dbReference>
<feature type="domain" description="NAD(P)-binding" evidence="2">
    <location>
        <begin position="8"/>
        <end position="197"/>
    </location>
</feature>
<dbReference type="Proteomes" id="UP000315816">
    <property type="component" value="Unassembled WGS sequence"/>
</dbReference>
<organism evidence="3 4">
    <name type="scientific">Aliiroseovarius halocynthiae</name>
    <dbReference type="NCBI Taxonomy" id="985055"/>
    <lineage>
        <taxon>Bacteria</taxon>
        <taxon>Pseudomonadati</taxon>
        <taxon>Pseudomonadota</taxon>
        <taxon>Alphaproteobacteria</taxon>
        <taxon>Rhodobacterales</taxon>
        <taxon>Paracoccaceae</taxon>
        <taxon>Aliiroseovarius</taxon>
    </lineage>
</organism>
<dbReference type="SUPFAM" id="SSF51735">
    <property type="entry name" value="NAD(P)-binding Rossmann-fold domains"/>
    <property type="match status" value="1"/>
</dbReference>
<gene>
    <name evidence="3" type="ORF">FIL88_01790</name>
</gene>
<dbReference type="AlphaFoldDB" id="A0A545STQ8"/>
<accession>A0A545STQ8</accession>
<dbReference type="Pfam" id="PF13781">
    <property type="entry name" value="DoxX_3"/>
    <property type="match status" value="1"/>
</dbReference>
<protein>
    <submittedName>
        <fullName evidence="3">SDR family oxidoreductase</fullName>
    </submittedName>
</protein>
<feature type="transmembrane region" description="Helical" evidence="1">
    <location>
        <begin position="381"/>
        <end position="404"/>
    </location>
</feature>
<dbReference type="PANTHER" id="PTHR12126:SF11">
    <property type="entry name" value="NADH DEHYDROGENASE [UBIQUINONE] 1 ALPHA SUBCOMPLEX SUBUNIT 9, MITOCHONDRIAL"/>
    <property type="match status" value="1"/>
</dbReference>
<dbReference type="RefSeq" id="WP_142852104.1">
    <property type="nucleotide sequence ID" value="NZ_FXWW01000001.1"/>
</dbReference>
<dbReference type="PANTHER" id="PTHR12126">
    <property type="entry name" value="NADH-UBIQUINONE OXIDOREDUCTASE 39 KDA SUBUNIT-RELATED"/>
    <property type="match status" value="1"/>
</dbReference>
<reference evidence="3 4" key="1">
    <citation type="submission" date="2019-06" db="EMBL/GenBank/DDBJ databases">
        <title>A novel species of marine bacteria.</title>
        <authorList>
            <person name="Wang Y."/>
        </authorList>
    </citation>
    <scope>NUCLEOTIDE SEQUENCE [LARGE SCALE GENOMIC DNA]</scope>
    <source>
        <strain evidence="3 4">MA1-10</strain>
    </source>
</reference>
<dbReference type="OrthoDB" id="5377001at2"/>
<evidence type="ECO:0000259" key="2">
    <source>
        <dbReference type="Pfam" id="PF13460"/>
    </source>
</evidence>
<dbReference type="InterPro" id="IPR025695">
    <property type="entry name" value="DoxX-like"/>
</dbReference>